<evidence type="ECO:0000256" key="1">
    <source>
        <dbReference type="SAM" id="MobiDB-lite"/>
    </source>
</evidence>
<gene>
    <name evidence="2" type="ORF">GGX14DRAFT_407605</name>
</gene>
<keyword evidence="3" id="KW-1185">Reference proteome</keyword>
<evidence type="ECO:0000313" key="3">
    <source>
        <dbReference type="Proteomes" id="UP001219525"/>
    </source>
</evidence>
<dbReference type="EMBL" id="JARJCW010000141">
    <property type="protein sequence ID" value="KAJ7190851.1"/>
    <property type="molecule type" value="Genomic_DNA"/>
</dbReference>
<protein>
    <submittedName>
        <fullName evidence="2">Uncharacterized protein</fullName>
    </submittedName>
</protein>
<proteinExistence type="predicted"/>
<accession>A0AAD6UQU1</accession>
<comment type="caution">
    <text evidence="2">The sequence shown here is derived from an EMBL/GenBank/DDBJ whole genome shotgun (WGS) entry which is preliminary data.</text>
</comment>
<feature type="compositionally biased region" description="Polar residues" evidence="1">
    <location>
        <begin position="44"/>
        <end position="63"/>
    </location>
</feature>
<name>A0AAD6UQU1_9AGAR</name>
<organism evidence="2 3">
    <name type="scientific">Mycena pura</name>
    <dbReference type="NCBI Taxonomy" id="153505"/>
    <lineage>
        <taxon>Eukaryota</taxon>
        <taxon>Fungi</taxon>
        <taxon>Dikarya</taxon>
        <taxon>Basidiomycota</taxon>
        <taxon>Agaricomycotina</taxon>
        <taxon>Agaricomycetes</taxon>
        <taxon>Agaricomycetidae</taxon>
        <taxon>Agaricales</taxon>
        <taxon>Marasmiineae</taxon>
        <taxon>Mycenaceae</taxon>
        <taxon>Mycena</taxon>
    </lineage>
</organism>
<feature type="region of interest" description="Disordered" evidence="1">
    <location>
        <begin position="38"/>
        <end position="82"/>
    </location>
</feature>
<dbReference type="Proteomes" id="UP001219525">
    <property type="component" value="Unassembled WGS sequence"/>
</dbReference>
<sequence length="133" mass="15188">MAISRPASLLYKQEEEARNRCGSELSWKPFIPAVKPLTARGRCHQTNTRDPTADQEQAGQQLSFRRRSDHGTRAGDREGEDQATYHFAKLAQNRVGEAVQQRCELRHCATLRRREGGKKEERWTVTASNAKPR</sequence>
<evidence type="ECO:0000313" key="2">
    <source>
        <dbReference type="EMBL" id="KAJ7190851.1"/>
    </source>
</evidence>
<dbReference type="AlphaFoldDB" id="A0AAD6UQU1"/>
<feature type="compositionally biased region" description="Basic and acidic residues" evidence="1">
    <location>
        <begin position="114"/>
        <end position="123"/>
    </location>
</feature>
<reference evidence="2" key="1">
    <citation type="submission" date="2023-03" db="EMBL/GenBank/DDBJ databases">
        <title>Massive genome expansion in bonnet fungi (Mycena s.s.) driven by repeated elements and novel gene families across ecological guilds.</title>
        <authorList>
            <consortium name="Lawrence Berkeley National Laboratory"/>
            <person name="Harder C.B."/>
            <person name="Miyauchi S."/>
            <person name="Viragh M."/>
            <person name="Kuo A."/>
            <person name="Thoen E."/>
            <person name="Andreopoulos B."/>
            <person name="Lu D."/>
            <person name="Skrede I."/>
            <person name="Drula E."/>
            <person name="Henrissat B."/>
            <person name="Morin E."/>
            <person name="Kohler A."/>
            <person name="Barry K."/>
            <person name="LaButti K."/>
            <person name="Morin E."/>
            <person name="Salamov A."/>
            <person name="Lipzen A."/>
            <person name="Mereny Z."/>
            <person name="Hegedus B."/>
            <person name="Baldrian P."/>
            <person name="Stursova M."/>
            <person name="Weitz H."/>
            <person name="Taylor A."/>
            <person name="Grigoriev I.V."/>
            <person name="Nagy L.G."/>
            <person name="Martin F."/>
            <person name="Kauserud H."/>
        </authorList>
    </citation>
    <scope>NUCLEOTIDE SEQUENCE</scope>
    <source>
        <strain evidence="2">9144</strain>
    </source>
</reference>
<feature type="region of interest" description="Disordered" evidence="1">
    <location>
        <begin position="114"/>
        <end position="133"/>
    </location>
</feature>